<comment type="caution">
    <text evidence="12">The sequence shown here is derived from an EMBL/GenBank/DDBJ whole genome shotgun (WGS) entry which is preliminary data.</text>
</comment>
<dbReference type="GO" id="GO:0005739">
    <property type="term" value="C:mitochondrion"/>
    <property type="evidence" value="ECO:0007669"/>
    <property type="project" value="UniProtKB-SubCell"/>
</dbReference>
<keyword evidence="8" id="KW-0496">Mitochondrion</keyword>
<evidence type="ECO:0000256" key="9">
    <source>
        <dbReference type="ARBA" id="ARBA00060891"/>
    </source>
</evidence>
<evidence type="ECO:0000256" key="2">
    <source>
        <dbReference type="ARBA" id="ARBA00004173"/>
    </source>
</evidence>
<dbReference type="InterPro" id="IPR023753">
    <property type="entry name" value="FAD/NAD-binding_dom"/>
</dbReference>
<evidence type="ECO:0000256" key="8">
    <source>
        <dbReference type="ARBA" id="ARBA00023128"/>
    </source>
</evidence>
<evidence type="ECO:0000313" key="12">
    <source>
        <dbReference type="EMBL" id="KAF9069677.1"/>
    </source>
</evidence>
<dbReference type="GO" id="GO:0048038">
    <property type="term" value="F:quinone binding"/>
    <property type="evidence" value="ECO:0007669"/>
    <property type="project" value="UniProtKB-KW"/>
</dbReference>
<dbReference type="AlphaFoldDB" id="A0A9P5U895"/>
<accession>A0A9P5U895</accession>
<comment type="cofactor">
    <cofactor evidence="1">
        <name>FAD</name>
        <dbReference type="ChEBI" id="CHEBI:57692"/>
    </cofactor>
</comment>
<dbReference type="Pfam" id="PF07992">
    <property type="entry name" value="Pyr_redox_2"/>
    <property type="match status" value="1"/>
</dbReference>
<dbReference type="SUPFAM" id="SSF51905">
    <property type="entry name" value="FAD/NAD(P)-binding domain"/>
    <property type="match status" value="1"/>
</dbReference>
<dbReference type="EMBL" id="JADNRY010000048">
    <property type="protein sequence ID" value="KAF9069677.1"/>
    <property type="molecule type" value="Genomic_DNA"/>
</dbReference>
<dbReference type="GO" id="GO:0071949">
    <property type="term" value="F:FAD binding"/>
    <property type="evidence" value="ECO:0007669"/>
    <property type="project" value="TreeGrafter"/>
</dbReference>
<evidence type="ECO:0000256" key="1">
    <source>
        <dbReference type="ARBA" id="ARBA00001974"/>
    </source>
</evidence>
<keyword evidence="6" id="KW-0809">Transit peptide</keyword>
<dbReference type="PANTHER" id="PTHR10632">
    <property type="entry name" value="SULFIDE:QUINONE OXIDOREDUCTASE"/>
    <property type="match status" value="1"/>
</dbReference>
<reference evidence="12" key="1">
    <citation type="submission" date="2020-11" db="EMBL/GenBank/DDBJ databases">
        <authorList>
            <consortium name="DOE Joint Genome Institute"/>
            <person name="Ahrendt S."/>
            <person name="Riley R."/>
            <person name="Andreopoulos W."/>
            <person name="Labutti K."/>
            <person name="Pangilinan J."/>
            <person name="Ruiz-Duenas F.J."/>
            <person name="Barrasa J.M."/>
            <person name="Sanchez-Garcia M."/>
            <person name="Camarero S."/>
            <person name="Miyauchi S."/>
            <person name="Serrano A."/>
            <person name="Linde D."/>
            <person name="Babiker R."/>
            <person name="Drula E."/>
            <person name="Ayuso-Fernandez I."/>
            <person name="Pacheco R."/>
            <person name="Padilla G."/>
            <person name="Ferreira P."/>
            <person name="Barriuso J."/>
            <person name="Kellner H."/>
            <person name="Castanera R."/>
            <person name="Alfaro M."/>
            <person name="Ramirez L."/>
            <person name="Pisabarro A.G."/>
            <person name="Kuo A."/>
            <person name="Tritt A."/>
            <person name="Lipzen A."/>
            <person name="He G."/>
            <person name="Yan M."/>
            <person name="Ng V."/>
            <person name="Cullen D."/>
            <person name="Martin F."/>
            <person name="Rosso M.-N."/>
            <person name="Henrissat B."/>
            <person name="Hibbett D."/>
            <person name="Martinez A.T."/>
            <person name="Grigoriev I.V."/>
        </authorList>
    </citation>
    <scope>NUCLEOTIDE SEQUENCE</scope>
    <source>
        <strain evidence="12">AH 40177</strain>
    </source>
</reference>
<keyword evidence="3" id="KW-0285">Flavoprotein</keyword>
<comment type="similarity">
    <text evidence="9">Belongs to the SQRD family.</text>
</comment>
<keyword evidence="4" id="KW-0874">Quinone</keyword>
<evidence type="ECO:0000256" key="6">
    <source>
        <dbReference type="ARBA" id="ARBA00022946"/>
    </source>
</evidence>
<evidence type="ECO:0000256" key="10">
    <source>
        <dbReference type="ARBA" id="ARBA00070160"/>
    </source>
</evidence>
<dbReference type="InterPro" id="IPR015904">
    <property type="entry name" value="Sulphide_quinone_reductase"/>
</dbReference>
<dbReference type="PANTHER" id="PTHR10632:SF2">
    <property type="entry name" value="SULFIDE:QUINONE OXIDOREDUCTASE, MITOCHONDRIAL"/>
    <property type="match status" value="1"/>
</dbReference>
<gene>
    <name evidence="12" type="ORF">BDP27DRAFT_1516428</name>
</gene>
<dbReference type="FunFam" id="3.50.50.60:FF:000034">
    <property type="entry name" value="sulfide:quinone oxidoreductase, mitochondrial"/>
    <property type="match status" value="1"/>
</dbReference>
<evidence type="ECO:0000256" key="5">
    <source>
        <dbReference type="ARBA" id="ARBA00022827"/>
    </source>
</evidence>
<name>A0A9P5U895_9AGAR</name>
<keyword evidence="13" id="KW-1185">Reference proteome</keyword>
<dbReference type="Proteomes" id="UP000772434">
    <property type="component" value="Unassembled WGS sequence"/>
</dbReference>
<organism evidence="12 13">
    <name type="scientific">Rhodocollybia butyracea</name>
    <dbReference type="NCBI Taxonomy" id="206335"/>
    <lineage>
        <taxon>Eukaryota</taxon>
        <taxon>Fungi</taxon>
        <taxon>Dikarya</taxon>
        <taxon>Basidiomycota</taxon>
        <taxon>Agaricomycotina</taxon>
        <taxon>Agaricomycetes</taxon>
        <taxon>Agaricomycetidae</taxon>
        <taxon>Agaricales</taxon>
        <taxon>Marasmiineae</taxon>
        <taxon>Omphalotaceae</taxon>
        <taxon>Rhodocollybia</taxon>
    </lineage>
</organism>
<sequence>MLSNRLAAISPRALTRLSSTSADSSKFKVVVVGAGNGGLSVAHQIYNRFSDAGKSLNPGDIAIVDSADYHYYQPGWTLVGSGLRDKSTTRQPLASLIPKYLTHISDNVKTFAPESSTIITSSGRSLSYDTLVVAAGLQINWNGIKGLSQALVDSTSGVSSIYSYDTCDKAWTDIESLRNGNAIFTQPAGVVKCAGAPQKIMWMALDRFKRTSRSDNIKVDFYTGMPTMFSVKKYSDVLDGLRQERGVGGFFQHNLVSIDSKNHKATFKKADGSTVDIDYTTLHVTPPQSPLDFLKGSPIVDSAGWVSVDPATLQHTKPEYSNIFALGDCSSAPTSKTATAVIAQSPVLAENLFSLMDTGKISSAKYDGYTSCPLLTGYGELLLAEFKYGLEPKESFAWMNQAKPNRFFYHLKKDLFPAAYWNFMVKGKWFGNRTIFKPSYP</sequence>
<evidence type="ECO:0000256" key="4">
    <source>
        <dbReference type="ARBA" id="ARBA00022719"/>
    </source>
</evidence>
<dbReference type="OrthoDB" id="5376590at2759"/>
<evidence type="ECO:0000313" key="13">
    <source>
        <dbReference type="Proteomes" id="UP000772434"/>
    </source>
</evidence>
<dbReference type="GO" id="GO:0070221">
    <property type="term" value="P:sulfide oxidation, using sulfide:quinone oxidoreductase"/>
    <property type="evidence" value="ECO:0007669"/>
    <property type="project" value="TreeGrafter"/>
</dbReference>
<proteinExistence type="inferred from homology"/>
<protein>
    <recommendedName>
        <fullName evidence="10">Sulfide:quinone oxidoreductase, mitochondrial</fullName>
    </recommendedName>
</protein>
<dbReference type="Gene3D" id="3.50.50.60">
    <property type="entry name" value="FAD/NAD(P)-binding domain"/>
    <property type="match status" value="2"/>
</dbReference>
<evidence type="ECO:0000256" key="7">
    <source>
        <dbReference type="ARBA" id="ARBA00023002"/>
    </source>
</evidence>
<comment type="subcellular location">
    <subcellularLocation>
        <location evidence="2">Mitochondrion</location>
    </subcellularLocation>
</comment>
<keyword evidence="5" id="KW-0274">FAD</keyword>
<feature type="domain" description="FAD/NAD(P)-binding" evidence="11">
    <location>
        <begin position="27"/>
        <end position="149"/>
    </location>
</feature>
<evidence type="ECO:0000259" key="11">
    <source>
        <dbReference type="Pfam" id="PF07992"/>
    </source>
</evidence>
<dbReference type="GO" id="GO:0070224">
    <property type="term" value="F:sulfide:quinone oxidoreductase activity"/>
    <property type="evidence" value="ECO:0007669"/>
    <property type="project" value="TreeGrafter"/>
</dbReference>
<evidence type="ECO:0000256" key="3">
    <source>
        <dbReference type="ARBA" id="ARBA00022630"/>
    </source>
</evidence>
<keyword evidence="7" id="KW-0560">Oxidoreductase</keyword>
<dbReference type="InterPro" id="IPR036188">
    <property type="entry name" value="FAD/NAD-bd_sf"/>
</dbReference>